<organism evidence="1 2">
    <name type="scientific">Ascaris lumbricoides</name>
    <name type="common">Giant roundworm</name>
    <dbReference type="NCBI Taxonomy" id="6252"/>
    <lineage>
        <taxon>Eukaryota</taxon>
        <taxon>Metazoa</taxon>
        <taxon>Ecdysozoa</taxon>
        <taxon>Nematoda</taxon>
        <taxon>Chromadorea</taxon>
        <taxon>Rhabditida</taxon>
        <taxon>Spirurina</taxon>
        <taxon>Ascaridomorpha</taxon>
        <taxon>Ascaridoidea</taxon>
        <taxon>Ascarididae</taxon>
        <taxon>Ascaris</taxon>
    </lineage>
</organism>
<evidence type="ECO:0000313" key="1">
    <source>
        <dbReference type="Proteomes" id="UP000036681"/>
    </source>
</evidence>
<accession>A0A0M3I731</accession>
<dbReference type="AlphaFoldDB" id="A0A0M3I731"/>
<name>A0A0M3I731_ASCLU</name>
<reference evidence="2" key="1">
    <citation type="submission" date="2017-02" db="UniProtKB">
        <authorList>
            <consortium name="WormBaseParasite"/>
        </authorList>
    </citation>
    <scope>IDENTIFICATION</scope>
</reference>
<sequence>MAARHPDIQMQTQENTHTTVKTDARFLRAISSVKFEHIIPHVLLLVDC</sequence>
<dbReference type="WBParaSite" id="ALUE_0001294201-mRNA-1">
    <property type="protein sequence ID" value="ALUE_0001294201-mRNA-1"/>
    <property type="gene ID" value="ALUE_0001294201"/>
</dbReference>
<protein>
    <submittedName>
        <fullName evidence="2">Transposase</fullName>
    </submittedName>
</protein>
<dbReference type="Proteomes" id="UP000036681">
    <property type="component" value="Unplaced"/>
</dbReference>
<proteinExistence type="predicted"/>
<keyword evidence="1" id="KW-1185">Reference proteome</keyword>
<evidence type="ECO:0000313" key="2">
    <source>
        <dbReference type="WBParaSite" id="ALUE_0001294201-mRNA-1"/>
    </source>
</evidence>